<dbReference type="STRING" id="796604.A0A2X0PPI3"/>
<dbReference type="AlphaFoldDB" id="A0A2X0PPI3"/>
<accession>A0A2X0PPI3</accession>
<proteinExistence type="predicted"/>
<dbReference type="Proteomes" id="UP000249464">
    <property type="component" value="Unassembled WGS sequence"/>
</dbReference>
<dbReference type="Pfam" id="PF07727">
    <property type="entry name" value="RVT_2"/>
    <property type="match status" value="1"/>
</dbReference>
<feature type="region of interest" description="Disordered" evidence="1">
    <location>
        <begin position="38"/>
        <end position="62"/>
    </location>
</feature>
<keyword evidence="4" id="KW-1185">Reference proteome</keyword>
<evidence type="ECO:0000313" key="4">
    <source>
        <dbReference type="Proteomes" id="UP000249464"/>
    </source>
</evidence>
<dbReference type="InterPro" id="IPR013103">
    <property type="entry name" value="RVT_2"/>
</dbReference>
<dbReference type="EMBL" id="FQNC01000119">
    <property type="protein sequence ID" value="SGZ33224.1"/>
    <property type="molecule type" value="Genomic_DNA"/>
</dbReference>
<gene>
    <name evidence="3" type="primary">BQ5605_C041g11945</name>
    <name evidence="3" type="ORF">BQ5605_C041G11945</name>
</gene>
<evidence type="ECO:0000259" key="2">
    <source>
        <dbReference type="Pfam" id="PF07727"/>
    </source>
</evidence>
<protein>
    <submittedName>
        <fullName evidence="3">BQ5605_C041g11945 protein</fullName>
    </submittedName>
</protein>
<evidence type="ECO:0000256" key="1">
    <source>
        <dbReference type="SAM" id="MobiDB-lite"/>
    </source>
</evidence>
<name>A0A2X0PPI3_9BASI</name>
<feature type="domain" description="Reverse transcriptase Ty1/copia-type" evidence="2">
    <location>
        <begin position="98"/>
        <end position="170"/>
    </location>
</feature>
<evidence type="ECO:0000313" key="3">
    <source>
        <dbReference type="EMBL" id="SGZ33224.1"/>
    </source>
</evidence>
<feature type="compositionally biased region" description="Polar residues" evidence="1">
    <location>
        <begin position="45"/>
        <end position="62"/>
    </location>
</feature>
<organism evidence="3 4">
    <name type="scientific">Microbotryum silenes-dioicae</name>
    <dbReference type="NCBI Taxonomy" id="796604"/>
    <lineage>
        <taxon>Eukaryota</taxon>
        <taxon>Fungi</taxon>
        <taxon>Dikarya</taxon>
        <taxon>Basidiomycota</taxon>
        <taxon>Pucciniomycotina</taxon>
        <taxon>Microbotryomycetes</taxon>
        <taxon>Microbotryales</taxon>
        <taxon>Microbotryaceae</taxon>
        <taxon>Microbotryum</taxon>
    </lineage>
</organism>
<sequence length="170" mass="18623">MAPRAGWFSAADSLVIEFHTRHPHKPGFKHIQGLNGACPPGGDVKNQQSELTGQTEDPQNWSQAVKSGKEDIWRQAAANKFHSLATKYECFTPIDSSSLPHGTKVLGSRFIFRTKHDQPGKITLHKGQLVAQGFSQCPGIDYNKTFAPVAKFTSIRALIALAAAQNLHVH</sequence>
<reference evidence="3 4" key="1">
    <citation type="submission" date="2016-11" db="EMBL/GenBank/DDBJ databases">
        <authorList>
            <person name="Jaros S."/>
            <person name="Januszkiewicz K."/>
            <person name="Wedrychowicz H."/>
        </authorList>
    </citation>
    <scope>NUCLEOTIDE SEQUENCE [LARGE SCALE GENOMIC DNA]</scope>
</reference>